<evidence type="ECO:0000313" key="3">
    <source>
        <dbReference type="Proteomes" id="UP000708208"/>
    </source>
</evidence>
<keyword evidence="3" id="KW-1185">Reference proteome</keyword>
<organism evidence="2 3">
    <name type="scientific">Allacma fusca</name>
    <dbReference type="NCBI Taxonomy" id="39272"/>
    <lineage>
        <taxon>Eukaryota</taxon>
        <taxon>Metazoa</taxon>
        <taxon>Ecdysozoa</taxon>
        <taxon>Arthropoda</taxon>
        <taxon>Hexapoda</taxon>
        <taxon>Collembola</taxon>
        <taxon>Symphypleona</taxon>
        <taxon>Sminthuridae</taxon>
        <taxon>Allacma</taxon>
    </lineage>
</organism>
<comment type="caution">
    <text evidence="2">The sequence shown here is derived from an EMBL/GenBank/DDBJ whole genome shotgun (WGS) entry which is preliminary data.</text>
</comment>
<keyword evidence="1" id="KW-1133">Transmembrane helix</keyword>
<keyword evidence="1" id="KW-0472">Membrane</keyword>
<feature type="transmembrane region" description="Helical" evidence="1">
    <location>
        <begin position="257"/>
        <end position="281"/>
    </location>
</feature>
<dbReference type="Proteomes" id="UP000708208">
    <property type="component" value="Unassembled WGS sequence"/>
</dbReference>
<feature type="non-terminal residue" evidence="2">
    <location>
        <position position="1"/>
    </location>
</feature>
<reference evidence="2" key="1">
    <citation type="submission" date="2021-06" db="EMBL/GenBank/DDBJ databases">
        <authorList>
            <person name="Hodson N. C."/>
            <person name="Mongue J. A."/>
            <person name="Jaron S. K."/>
        </authorList>
    </citation>
    <scope>NUCLEOTIDE SEQUENCE</scope>
</reference>
<evidence type="ECO:0000256" key="1">
    <source>
        <dbReference type="SAM" id="Phobius"/>
    </source>
</evidence>
<dbReference type="AlphaFoldDB" id="A0A8J2PHS3"/>
<feature type="non-terminal residue" evidence="2">
    <location>
        <position position="302"/>
    </location>
</feature>
<evidence type="ECO:0000313" key="2">
    <source>
        <dbReference type="EMBL" id="CAG7830728.1"/>
    </source>
</evidence>
<name>A0A8J2PHS3_9HEXA</name>
<sequence>MACTDTIGVLTKSDYNKKTLREVDDRCTECICRASSHCQNFPCDSEYVCGEIPRKYSGAKHGFNDCKRDEICARDLIEKYYYEKRCDCTNKNKLNFNWVRSQPNDYDPRIGLRVDEFPDHDHQYEFNIPFGLEYGGTLTLYPRKRADRIIAKMYFDKKLDLFHCVITTPGIYGQPHILIGKCESFAECPLKFEPLWPAVLTSGYSQLTNQFEELTPTGNDPQTRYKLANDAAYPNPSSKNTVGSQDNVNDPADQIQIFLMIGGAIAGLIIILLVVISVFLATRKNVVVVKNLSPKEVDGFIL</sequence>
<gene>
    <name evidence="2" type="ORF">AFUS01_LOCUS40514</name>
</gene>
<dbReference type="EMBL" id="CAJVCH010557324">
    <property type="protein sequence ID" value="CAG7830728.1"/>
    <property type="molecule type" value="Genomic_DNA"/>
</dbReference>
<protein>
    <submittedName>
        <fullName evidence="2">Uncharacterized protein</fullName>
    </submittedName>
</protein>
<proteinExistence type="predicted"/>
<accession>A0A8J2PHS3</accession>
<keyword evidence="1" id="KW-0812">Transmembrane</keyword>